<proteinExistence type="predicted"/>
<evidence type="ECO:0000313" key="2">
    <source>
        <dbReference type="Proteomes" id="UP000646053"/>
    </source>
</evidence>
<dbReference type="RefSeq" id="WP_162423242.1">
    <property type="nucleotide sequence ID" value="NZ_WVIE01000010.1"/>
</dbReference>
<dbReference type="Pfam" id="PF09521">
    <property type="entry name" value="RE_NgoPII"/>
    <property type="match status" value="1"/>
</dbReference>
<accession>A0A8J7Z1W7</accession>
<reference evidence="1" key="1">
    <citation type="submission" date="2019-12" db="EMBL/GenBank/DDBJ databases">
        <title>High-Quality draft genome sequences of three cyanobacteria isolated from the limestone walls of the Old Cathedral of Coimbra.</title>
        <authorList>
            <person name="Tiago I."/>
            <person name="Soares F."/>
            <person name="Portugal A."/>
        </authorList>
    </citation>
    <scope>NUCLEOTIDE SEQUENCE</scope>
    <source>
        <strain evidence="1">A</strain>
    </source>
</reference>
<dbReference type="EMBL" id="WVIE01000010">
    <property type="protein sequence ID" value="NDJ17725.1"/>
    <property type="molecule type" value="Genomic_DNA"/>
</dbReference>
<dbReference type="AlphaFoldDB" id="A0A8J7Z1W7"/>
<evidence type="ECO:0000313" key="1">
    <source>
        <dbReference type="EMBL" id="NDJ17725.1"/>
    </source>
</evidence>
<gene>
    <name evidence="1" type="ORF">GS601_10555</name>
</gene>
<dbReference type="GO" id="GO:0009036">
    <property type="term" value="F:type II site-specific deoxyribonuclease activity"/>
    <property type="evidence" value="ECO:0007669"/>
    <property type="project" value="InterPro"/>
</dbReference>
<keyword evidence="1" id="KW-0255">Endonuclease</keyword>
<dbReference type="InterPro" id="IPR019046">
    <property type="entry name" value="Restrct_endonuc_II_NgoPII"/>
</dbReference>
<organism evidence="1 2">
    <name type="scientific">Myxacorys almedinensis A</name>
    <dbReference type="NCBI Taxonomy" id="2690445"/>
    <lineage>
        <taxon>Bacteria</taxon>
        <taxon>Bacillati</taxon>
        <taxon>Cyanobacteriota</taxon>
        <taxon>Cyanophyceae</taxon>
        <taxon>Leptolyngbyales</taxon>
        <taxon>Leptolyngbyaceae</taxon>
        <taxon>Myxacorys</taxon>
        <taxon>Myxacorys almedinensis</taxon>
    </lineage>
</organism>
<sequence length="292" mass="33051">MSQEARSFVGSTNVLKAIKHLVENPVFDVVNYYRSNNKINAAGDALELFVKDIFAGILDNQNEDEKLATYERVYSYFGNASNPPDLMIIGGDAIEVKKLISDSASIALNSSYPSAKLFSDSLMITKTCRICEVWSERDLIYAIGSVNQEKLSSLWLVYGDCYAASREVYEKIKQKIAKGVSEIQGVEFSATKELGRVNKVDPLGITNLRIRGMWQIDHPRKVYQYLNIPDQRNAALKVFALMREEKYLSFPFEDRRWLETAETSNLTIADVKIKSPDNPVKRIPAKLISFQI</sequence>
<keyword evidence="1" id="KW-0378">Hydrolase</keyword>
<keyword evidence="2" id="KW-1185">Reference proteome</keyword>
<dbReference type="Proteomes" id="UP000646053">
    <property type="component" value="Unassembled WGS sequence"/>
</dbReference>
<keyword evidence="1" id="KW-0540">Nuclease</keyword>
<dbReference type="GO" id="GO:0009307">
    <property type="term" value="P:DNA restriction-modification system"/>
    <property type="evidence" value="ECO:0007669"/>
    <property type="project" value="InterPro"/>
</dbReference>
<name>A0A8J7Z1W7_9CYAN</name>
<dbReference type="GO" id="GO:0003677">
    <property type="term" value="F:DNA binding"/>
    <property type="evidence" value="ECO:0007669"/>
    <property type="project" value="InterPro"/>
</dbReference>
<protein>
    <submittedName>
        <fullName evidence="1">NgoPII family restriction endonuclease</fullName>
    </submittedName>
</protein>
<comment type="caution">
    <text evidence="1">The sequence shown here is derived from an EMBL/GenBank/DDBJ whole genome shotgun (WGS) entry which is preliminary data.</text>
</comment>